<dbReference type="Pfam" id="PF00091">
    <property type="entry name" value="Tubulin"/>
    <property type="match status" value="1"/>
</dbReference>
<dbReference type="PANTHER" id="PTHR30314:SF3">
    <property type="entry name" value="MITOCHONDRIAL DIVISION PROTEIN FSZA"/>
    <property type="match status" value="1"/>
</dbReference>
<sequence>MRRLPMDLNAEDLEVKLKVIGVGGAGNNAINLMLDENLPNVELLVANSDRQDLVKSLCPNKILLGDSTRGFGAGGDPKVGRECALESIKEIQKSLENTDIVIISAGLGGGTGTGAAPVIAEAAKKMGILTVAVVTTPFELIEGKHKSLIAQEGLKKLSEVVDSYIVISNQKLVENYRNLPVQEAFKVSNYTLKNSIKIIRDIIFETGFINLDFNDLRQVLLDGKETIIGIGNGFGKDRAIKAVDDALMTPLFQSEIKNCQKVAILFQCDKRASLDDIETAKNRIDEYLANNLEAQTFIGLQYIDTQDREEIFRISIIASNLNANVSTNTYAVPKLLQRNVSEHYEQNMQNTYTQINGSHHTRIMSYTAQNYEDENEDVMPNFFDENH</sequence>
<evidence type="ECO:0000259" key="8">
    <source>
        <dbReference type="SMART" id="SM00864"/>
    </source>
</evidence>
<dbReference type="GO" id="GO:0005737">
    <property type="term" value="C:cytoplasm"/>
    <property type="evidence" value="ECO:0007669"/>
    <property type="project" value="UniProtKB-SubCell"/>
</dbReference>
<evidence type="ECO:0000256" key="7">
    <source>
        <dbReference type="RuleBase" id="RU000631"/>
    </source>
</evidence>
<name>C4XEZ1_MYCFP</name>
<dbReference type="InterPro" id="IPR003008">
    <property type="entry name" value="Tubulin_FtsZ_GTPase"/>
</dbReference>
<keyword evidence="4 5" id="KW-0717">Septation</keyword>
<evidence type="ECO:0000313" key="10">
    <source>
        <dbReference type="EMBL" id="BAH69713.1"/>
    </source>
</evidence>
<keyword evidence="2 5" id="KW-0547">Nucleotide-binding</keyword>
<dbReference type="HAMAP" id="MF_00909">
    <property type="entry name" value="FtsZ"/>
    <property type="match status" value="1"/>
</dbReference>
<dbReference type="GO" id="GO:0005525">
    <property type="term" value="F:GTP binding"/>
    <property type="evidence" value="ECO:0007669"/>
    <property type="project" value="UniProtKB-UniRule"/>
</dbReference>
<feature type="binding site" evidence="5">
    <location>
        <begin position="24"/>
        <end position="28"/>
    </location>
    <ligand>
        <name>GTP</name>
        <dbReference type="ChEBI" id="CHEBI:37565"/>
    </ligand>
</feature>
<dbReference type="Proteomes" id="UP000006810">
    <property type="component" value="Chromosome"/>
</dbReference>
<comment type="function">
    <text evidence="5 7">Essential cell division protein that forms a contractile ring structure (Z ring) at the future cell division site. The regulation of the ring assembly controls the timing and the location of cell division. One of the functions of the FtsZ ring is to recruit other cell division proteins to the septum to produce a new cell wall between the dividing cells. Binds GTP and shows GTPase activity.</text>
</comment>
<comment type="subcellular location">
    <subcellularLocation>
        <location evidence="5">Cytoplasm</location>
    </subcellularLocation>
    <text evidence="5">Assembles at midcell at the inner surface of the cytoplasmic membrane.</text>
</comment>
<dbReference type="InterPro" id="IPR018316">
    <property type="entry name" value="Tubulin/FtsZ_2-layer-sand-dom"/>
</dbReference>
<dbReference type="PATRIC" id="fig|496833.3.peg.875"/>
<dbReference type="GO" id="GO:0051258">
    <property type="term" value="P:protein polymerization"/>
    <property type="evidence" value="ECO:0007669"/>
    <property type="project" value="UniProtKB-UniRule"/>
</dbReference>
<dbReference type="EMBL" id="AP009608">
    <property type="protein sequence ID" value="BAH69713.1"/>
    <property type="molecule type" value="Genomic_DNA"/>
</dbReference>
<keyword evidence="5 7" id="KW-0131">Cell cycle</keyword>
<dbReference type="SUPFAM" id="SSF55307">
    <property type="entry name" value="Tubulin C-terminal domain-like"/>
    <property type="match status" value="1"/>
</dbReference>
<feature type="binding site" evidence="5">
    <location>
        <begin position="110"/>
        <end position="112"/>
    </location>
    <ligand>
        <name>GTP</name>
        <dbReference type="ChEBI" id="CHEBI:37565"/>
    </ligand>
</feature>
<dbReference type="GO" id="GO:0043093">
    <property type="term" value="P:FtsZ-dependent cytokinesis"/>
    <property type="evidence" value="ECO:0007669"/>
    <property type="project" value="UniProtKB-UniRule"/>
</dbReference>
<dbReference type="SMART" id="SM00864">
    <property type="entry name" value="Tubulin"/>
    <property type="match status" value="1"/>
</dbReference>
<dbReference type="GO" id="GO:0003924">
    <property type="term" value="F:GTPase activity"/>
    <property type="evidence" value="ECO:0007669"/>
    <property type="project" value="UniProtKB-UniRule"/>
</dbReference>
<dbReference type="InterPro" id="IPR024757">
    <property type="entry name" value="FtsZ_C"/>
</dbReference>
<feature type="binding site" evidence="5">
    <location>
        <position position="146"/>
    </location>
    <ligand>
        <name>GTP</name>
        <dbReference type="ChEBI" id="CHEBI:37565"/>
    </ligand>
</feature>
<dbReference type="PROSITE" id="PS01135">
    <property type="entry name" value="FTSZ_2"/>
    <property type="match status" value="1"/>
</dbReference>
<evidence type="ECO:0000256" key="3">
    <source>
        <dbReference type="ARBA" id="ARBA00023134"/>
    </source>
</evidence>
<organism evidence="10 11">
    <name type="scientific">Mycoplasmopsis fermentans (strain ATCC 19989 / NBRC 14854 / NCTC 10117 / PG18)</name>
    <name type="common">Mycoplasma fermentans</name>
    <dbReference type="NCBI Taxonomy" id="496833"/>
    <lineage>
        <taxon>Bacteria</taxon>
        <taxon>Bacillati</taxon>
        <taxon>Mycoplasmatota</taxon>
        <taxon>Mycoplasmoidales</taxon>
        <taxon>Metamycoplasmataceae</taxon>
        <taxon>Mycoplasmopsis</taxon>
    </lineage>
</organism>
<evidence type="ECO:0000256" key="6">
    <source>
        <dbReference type="NCBIfam" id="TIGR00065"/>
    </source>
</evidence>
<keyword evidence="5" id="KW-0963">Cytoplasm</keyword>
<dbReference type="GO" id="GO:0000917">
    <property type="term" value="P:division septum assembly"/>
    <property type="evidence" value="ECO:0007669"/>
    <property type="project" value="UniProtKB-KW"/>
</dbReference>
<dbReference type="HOGENOM" id="CLU_024865_0_1_14"/>
<evidence type="ECO:0000256" key="2">
    <source>
        <dbReference type="ARBA" id="ARBA00022741"/>
    </source>
</evidence>
<proteinExistence type="inferred from homology"/>
<dbReference type="InterPro" id="IPR000158">
    <property type="entry name" value="Cell_div_FtsZ"/>
</dbReference>
<accession>C4XEZ1</accession>
<evidence type="ECO:0000313" key="11">
    <source>
        <dbReference type="Proteomes" id="UP000006810"/>
    </source>
</evidence>
<keyword evidence="5 7" id="KW-0132">Cell division</keyword>
<dbReference type="SMART" id="SM00865">
    <property type="entry name" value="Tubulin_C"/>
    <property type="match status" value="1"/>
</dbReference>
<dbReference type="AlphaFoldDB" id="C4XEZ1"/>
<dbReference type="PROSITE" id="PS01134">
    <property type="entry name" value="FTSZ_1"/>
    <property type="match status" value="1"/>
</dbReference>
<feature type="domain" description="Tubulin/FtsZ 2-layer sandwich" evidence="9">
    <location>
        <begin position="209"/>
        <end position="330"/>
    </location>
</feature>
<feature type="binding site" evidence="5">
    <location>
        <position position="189"/>
    </location>
    <ligand>
        <name>GTP</name>
        <dbReference type="ChEBI" id="CHEBI:37565"/>
    </ligand>
</feature>
<dbReference type="Gene3D" id="3.40.50.1440">
    <property type="entry name" value="Tubulin/FtsZ, GTPase domain"/>
    <property type="match status" value="1"/>
</dbReference>
<dbReference type="InterPro" id="IPR020805">
    <property type="entry name" value="Cell_div_FtsZ_CS"/>
</dbReference>
<gene>
    <name evidence="5" type="primary">ftsZ</name>
    <name evidence="10" type="ordered locus">MBIO_0448</name>
</gene>
<comment type="similarity">
    <text evidence="1 5 7">Belongs to the FtsZ family.</text>
</comment>
<dbReference type="Pfam" id="PF12327">
    <property type="entry name" value="FtsZ_C"/>
    <property type="match status" value="1"/>
</dbReference>
<keyword evidence="3 5" id="KW-0342">GTP-binding</keyword>
<protein>
    <recommendedName>
        <fullName evidence="5 6">Cell division protein FtsZ</fullName>
    </recommendedName>
</protein>
<evidence type="ECO:0000259" key="9">
    <source>
        <dbReference type="SMART" id="SM00865"/>
    </source>
</evidence>
<evidence type="ECO:0000256" key="5">
    <source>
        <dbReference type="HAMAP-Rule" id="MF_00909"/>
    </source>
</evidence>
<evidence type="ECO:0000256" key="4">
    <source>
        <dbReference type="ARBA" id="ARBA00023210"/>
    </source>
</evidence>
<dbReference type="NCBIfam" id="TIGR00065">
    <property type="entry name" value="ftsZ"/>
    <property type="match status" value="1"/>
</dbReference>
<dbReference type="SUPFAM" id="SSF52490">
    <property type="entry name" value="Tubulin nucleotide-binding domain-like"/>
    <property type="match status" value="1"/>
</dbReference>
<dbReference type="InterPro" id="IPR036525">
    <property type="entry name" value="Tubulin/FtsZ_GTPase_sf"/>
</dbReference>
<dbReference type="PANTHER" id="PTHR30314">
    <property type="entry name" value="CELL DIVISION PROTEIN FTSZ-RELATED"/>
    <property type="match status" value="1"/>
</dbReference>
<feature type="domain" description="Tubulin/FtsZ GTPase" evidence="8">
    <location>
        <begin position="16"/>
        <end position="207"/>
    </location>
</feature>
<dbReference type="CDD" id="cd02201">
    <property type="entry name" value="FtsZ_type1"/>
    <property type="match status" value="1"/>
</dbReference>
<comment type="caution">
    <text evidence="5">Lacks conserved residue(s) required for the propagation of feature annotation.</text>
</comment>
<reference evidence="10 11" key="1">
    <citation type="journal article" date="2009" name="Curr. Microbiol.">
        <title>Molecular cloning and expression of a novel cholinephosphotransferase involved in glycoglycerophospholipid biosynthesis of Mycoplasma fermentans.</title>
        <authorList>
            <person name="Ishida N."/>
            <person name="Irikura D."/>
            <person name="Matsuda K."/>
            <person name="Sato S."/>
            <person name="Asano K."/>
        </authorList>
    </citation>
    <scope>NUCLEOTIDE SEQUENCE [LARGE SCALE GENOMIC DNA]</scope>
    <source>
        <strain evidence="11">ATCC 19989 / NBRC 14854 / NCTC 10117 / PG18</strain>
    </source>
</reference>
<dbReference type="InterPro" id="IPR008280">
    <property type="entry name" value="Tub_FtsZ_C"/>
</dbReference>
<evidence type="ECO:0000256" key="1">
    <source>
        <dbReference type="ARBA" id="ARBA00009690"/>
    </source>
</evidence>
<dbReference type="eggNOG" id="COG0206">
    <property type="taxonomic scope" value="Bacteria"/>
</dbReference>
<dbReference type="PRINTS" id="PR00423">
    <property type="entry name" value="CELLDVISFTSZ"/>
</dbReference>
<dbReference type="InterPro" id="IPR045061">
    <property type="entry name" value="FtsZ/CetZ"/>
</dbReference>
<dbReference type="GO" id="GO:0032153">
    <property type="term" value="C:cell division site"/>
    <property type="evidence" value="ECO:0007669"/>
    <property type="project" value="UniProtKB-UniRule"/>
</dbReference>
<dbReference type="KEGG" id="mfp:MBIO_0448"/>
<keyword evidence="11" id="KW-1185">Reference proteome</keyword>
<comment type="subunit">
    <text evidence="5">Homodimer. Polymerizes to form a dynamic ring structure in a strictly GTP-dependent manner. Interacts directly with several other division proteins.</text>
</comment>